<evidence type="ECO:0000313" key="1">
    <source>
        <dbReference type="EMBL" id="MBB4859200.1"/>
    </source>
</evidence>
<organism evidence="1 2">
    <name type="scientific">Novosphingobium chloroacetimidivorans</name>
    <dbReference type="NCBI Taxonomy" id="1428314"/>
    <lineage>
        <taxon>Bacteria</taxon>
        <taxon>Pseudomonadati</taxon>
        <taxon>Pseudomonadota</taxon>
        <taxon>Alphaproteobacteria</taxon>
        <taxon>Sphingomonadales</taxon>
        <taxon>Sphingomonadaceae</taxon>
        <taxon>Novosphingobium</taxon>
    </lineage>
</organism>
<reference evidence="1 2" key="1">
    <citation type="submission" date="2020-08" db="EMBL/GenBank/DDBJ databases">
        <title>Functional genomics of gut bacteria from endangered species of beetles.</title>
        <authorList>
            <person name="Carlos-Shanley C."/>
        </authorList>
    </citation>
    <scope>NUCLEOTIDE SEQUENCE [LARGE SCALE GENOMIC DNA]</scope>
    <source>
        <strain evidence="1 2">S00245</strain>
    </source>
</reference>
<evidence type="ECO:0000313" key="2">
    <source>
        <dbReference type="Proteomes" id="UP000555448"/>
    </source>
</evidence>
<dbReference type="Proteomes" id="UP000555448">
    <property type="component" value="Unassembled WGS sequence"/>
</dbReference>
<accession>A0A7W7KAV2</accession>
<gene>
    <name evidence="1" type="ORF">HNO88_002529</name>
</gene>
<proteinExistence type="predicted"/>
<comment type="caution">
    <text evidence="1">The sequence shown here is derived from an EMBL/GenBank/DDBJ whole genome shotgun (WGS) entry which is preliminary data.</text>
</comment>
<dbReference type="AlphaFoldDB" id="A0A7W7KAV2"/>
<keyword evidence="2" id="KW-1185">Reference proteome</keyword>
<dbReference type="RefSeq" id="WP_184245616.1">
    <property type="nucleotide sequence ID" value="NZ_JACHLR010000010.1"/>
</dbReference>
<protein>
    <submittedName>
        <fullName evidence="1">Uncharacterized protein</fullName>
    </submittedName>
</protein>
<name>A0A7W7KAV2_9SPHN</name>
<dbReference type="EMBL" id="JACHLR010000010">
    <property type="protein sequence ID" value="MBB4859200.1"/>
    <property type="molecule type" value="Genomic_DNA"/>
</dbReference>
<sequence>MVDTPDTVDTLALFMARYLNFGLSQQELRYGGCTSAPLRPVAAFRPATVNSGARQLRGDGVREVGGTALKFPVLVSTS</sequence>